<proteinExistence type="predicted"/>
<dbReference type="Gene3D" id="3.40.190.10">
    <property type="entry name" value="Periplasmic binding protein-like II"/>
    <property type="match status" value="2"/>
</dbReference>
<sequence length="396" mass="42786">MTVQITTEGYSNLLTSEQSALQGGSSTPNIMMYYASGAPTLGQYLYKLPTSATGGNGVIDLSNQVAGNMYSGGYRIAANGTILGTIGVPIHTVIGYMLVFQKSIFDNTTLKNEFSAKYHFSFNPSTYKNWTALQDAASFINSTTSFNGTGNNYALLFPDHAAHSIIDGFYNLAYPYLSADPSTGVPANSSPNYWTYFGNKSGQFSVSFNNSAGVQALEMYKNLTNYEPAVSVSPVGYSEQLTYFETGHYAMGLAWSSFFPDYSNSSQSKVAGNYSISLLPGGYTGYSPTFLGINPHSPNLTLAVDFLNYATSSAEYSLGITDFSFLPGSLNGLQVAESDPGFGWVNSFVSYSATIHLDPRYAAVVGQVSPLFSTLIPAFNTQVLNYLEEQLLQLQH</sequence>
<evidence type="ECO:0000313" key="1">
    <source>
        <dbReference type="EMBL" id="EQD43554.1"/>
    </source>
</evidence>
<accession>T1AS54</accession>
<dbReference type="Pfam" id="PF01547">
    <property type="entry name" value="SBP_bac_1"/>
    <property type="match status" value="1"/>
</dbReference>
<reference evidence="1" key="1">
    <citation type="submission" date="2013-08" db="EMBL/GenBank/DDBJ databases">
        <authorList>
            <person name="Mendez C."/>
            <person name="Richter M."/>
            <person name="Ferrer M."/>
            <person name="Sanchez J."/>
        </authorList>
    </citation>
    <scope>NUCLEOTIDE SEQUENCE</scope>
</reference>
<dbReference type="PANTHER" id="PTHR43649">
    <property type="entry name" value="ARABINOSE-BINDING PROTEIN-RELATED"/>
    <property type="match status" value="1"/>
</dbReference>
<gene>
    <name evidence="1" type="ORF">B1B_13763</name>
</gene>
<protein>
    <submittedName>
        <fullName evidence="1">Extracellular solute-binding protein family 1</fullName>
    </submittedName>
</protein>
<dbReference type="EMBL" id="AUZY01009072">
    <property type="protein sequence ID" value="EQD43554.1"/>
    <property type="molecule type" value="Genomic_DNA"/>
</dbReference>
<dbReference type="InterPro" id="IPR006059">
    <property type="entry name" value="SBP"/>
</dbReference>
<dbReference type="InterPro" id="IPR050490">
    <property type="entry name" value="Bact_solute-bd_prot1"/>
</dbReference>
<dbReference type="SUPFAM" id="SSF53850">
    <property type="entry name" value="Periplasmic binding protein-like II"/>
    <property type="match status" value="1"/>
</dbReference>
<reference evidence="1" key="2">
    <citation type="journal article" date="2014" name="ISME J.">
        <title>Microbial stratification in low pH oxic and suboxic macroscopic growths along an acid mine drainage.</title>
        <authorList>
            <person name="Mendez-Garcia C."/>
            <person name="Mesa V."/>
            <person name="Sprenger R.R."/>
            <person name="Richter M."/>
            <person name="Diez M.S."/>
            <person name="Solano J."/>
            <person name="Bargiela R."/>
            <person name="Golyshina O.V."/>
            <person name="Manteca A."/>
            <person name="Ramos J.L."/>
            <person name="Gallego J.R."/>
            <person name="Llorente I."/>
            <person name="Martins Dos Santos V.A."/>
            <person name="Jensen O.N."/>
            <person name="Pelaez A.I."/>
            <person name="Sanchez J."/>
            <person name="Ferrer M."/>
        </authorList>
    </citation>
    <scope>NUCLEOTIDE SEQUENCE</scope>
</reference>
<dbReference type="AlphaFoldDB" id="T1AS54"/>
<comment type="caution">
    <text evidence="1">The sequence shown here is derived from an EMBL/GenBank/DDBJ whole genome shotgun (WGS) entry which is preliminary data.</text>
</comment>
<name>T1AS54_9ZZZZ</name>
<organism evidence="1">
    <name type="scientific">mine drainage metagenome</name>
    <dbReference type="NCBI Taxonomy" id="410659"/>
    <lineage>
        <taxon>unclassified sequences</taxon>
        <taxon>metagenomes</taxon>
        <taxon>ecological metagenomes</taxon>
    </lineage>
</organism>